<keyword evidence="2" id="KW-0479">Metal-binding</keyword>
<protein>
    <recommendedName>
        <fullName evidence="5">Radical SAM core domain-containing protein</fullName>
    </recommendedName>
</protein>
<dbReference type="Gene3D" id="3.20.20.70">
    <property type="entry name" value="Aldolase class I"/>
    <property type="match status" value="1"/>
</dbReference>
<feature type="domain" description="Radical SAM core" evidence="5">
    <location>
        <begin position="3"/>
        <end position="104"/>
    </location>
</feature>
<dbReference type="AlphaFoldDB" id="K2FCY0"/>
<evidence type="ECO:0000256" key="3">
    <source>
        <dbReference type="ARBA" id="ARBA00023004"/>
    </source>
</evidence>
<dbReference type="InterPro" id="IPR013785">
    <property type="entry name" value="Aldolase_TIM"/>
</dbReference>
<comment type="caution">
    <text evidence="6">The sequence shown here is derived from an EMBL/GenBank/DDBJ whole genome shotgun (WGS) entry which is preliminary data.</text>
</comment>
<dbReference type="GO" id="GO:0046872">
    <property type="term" value="F:metal ion binding"/>
    <property type="evidence" value="ECO:0007669"/>
    <property type="project" value="UniProtKB-KW"/>
</dbReference>
<evidence type="ECO:0000256" key="4">
    <source>
        <dbReference type="ARBA" id="ARBA00023014"/>
    </source>
</evidence>
<dbReference type="GO" id="GO:0051536">
    <property type="term" value="F:iron-sulfur cluster binding"/>
    <property type="evidence" value="ECO:0007669"/>
    <property type="project" value="UniProtKB-KW"/>
</dbReference>
<organism evidence="6">
    <name type="scientific">uncultured bacterium</name>
    <name type="common">gcode 4</name>
    <dbReference type="NCBI Taxonomy" id="1234023"/>
    <lineage>
        <taxon>Bacteria</taxon>
        <taxon>environmental samples</taxon>
    </lineage>
</organism>
<accession>K2FCY0</accession>
<dbReference type="EMBL" id="AMFJ01000258">
    <property type="protein sequence ID" value="EKE28971.1"/>
    <property type="molecule type" value="Genomic_DNA"/>
</dbReference>
<dbReference type="SUPFAM" id="SSF102114">
    <property type="entry name" value="Radical SAM enzymes"/>
    <property type="match status" value="1"/>
</dbReference>
<dbReference type="Pfam" id="PF04055">
    <property type="entry name" value="Radical_SAM"/>
    <property type="match status" value="1"/>
</dbReference>
<reference evidence="6" key="1">
    <citation type="journal article" date="2012" name="Science">
        <title>Fermentation, hydrogen, and sulfur metabolism in multiple uncultivated bacterial phyla.</title>
        <authorList>
            <person name="Wrighton K.C."/>
            <person name="Thomas B.C."/>
            <person name="Sharon I."/>
            <person name="Miller C.S."/>
            <person name="Castelle C.J."/>
            <person name="VerBerkmoes N.C."/>
            <person name="Wilkins M.J."/>
            <person name="Hettich R.L."/>
            <person name="Lipton M.S."/>
            <person name="Williams K.H."/>
            <person name="Long P.E."/>
            <person name="Banfield J.F."/>
        </authorList>
    </citation>
    <scope>NUCLEOTIDE SEQUENCE [LARGE SCALE GENOMIC DNA]</scope>
</reference>
<evidence type="ECO:0000256" key="1">
    <source>
        <dbReference type="ARBA" id="ARBA00022691"/>
    </source>
</evidence>
<evidence type="ECO:0000259" key="5">
    <source>
        <dbReference type="Pfam" id="PF04055"/>
    </source>
</evidence>
<keyword evidence="3" id="KW-0408">Iron</keyword>
<dbReference type="InterPro" id="IPR007197">
    <property type="entry name" value="rSAM"/>
</dbReference>
<dbReference type="InterPro" id="IPR058240">
    <property type="entry name" value="rSAM_sf"/>
</dbReference>
<evidence type="ECO:0000256" key="2">
    <source>
        <dbReference type="ARBA" id="ARBA00022723"/>
    </source>
</evidence>
<dbReference type="GO" id="GO:0003824">
    <property type="term" value="F:catalytic activity"/>
    <property type="evidence" value="ECO:0007669"/>
    <property type="project" value="InterPro"/>
</dbReference>
<evidence type="ECO:0000313" key="6">
    <source>
        <dbReference type="EMBL" id="EKE28971.1"/>
    </source>
</evidence>
<gene>
    <name evidence="6" type="ORF">ACD_2C00258G0011</name>
</gene>
<keyword evidence="4" id="KW-0411">Iron-sulfur</keyword>
<name>K2FCY0_9BACT</name>
<proteinExistence type="predicted"/>
<dbReference type="SFLD" id="SFLDS00029">
    <property type="entry name" value="Radical_SAM"/>
    <property type="match status" value="1"/>
</dbReference>
<keyword evidence="1" id="KW-0949">S-adenosyl-L-methionine</keyword>
<sequence length="314" mass="37414">MVIVLTRRCNSNCWYCGVHKKDSFGFFSSWFQIDDFLDKIELLSNFNWDREMRFFWWEPYLERTLLESMISAAISRGLSFKYAINSNWKLLDDDALDFIENNRVKIILSCNWALPSHILTRWWIEPSALKLYDTISKICSRDIDYQINFAVLPATVEKMIENIRFLYWLWVRNLNILVWLYIWWTEEGIGVLKEKFNELSGLLKTEFSWLAFANHSFSGQIPLFNSEAVIDSDGVAYPNMVILEDFFKEHKDRIRIADFKEDKIRFIQELENADGEYFRICESFIKKIIDNKFGKITKVDYTANEALSDFFKKI</sequence>